<gene>
    <name evidence="2" type="ORF">Tci_870909</name>
</gene>
<evidence type="ECO:0000256" key="1">
    <source>
        <dbReference type="SAM" id="MobiDB-lite"/>
    </source>
</evidence>
<protein>
    <recommendedName>
        <fullName evidence="3">Reverse transcriptase domain-containing protein</fullName>
    </recommendedName>
</protein>
<feature type="region of interest" description="Disordered" evidence="1">
    <location>
        <begin position="111"/>
        <end position="150"/>
    </location>
</feature>
<dbReference type="AlphaFoldDB" id="A0A699SNC1"/>
<proteinExistence type="predicted"/>
<evidence type="ECO:0008006" key="3">
    <source>
        <dbReference type="Google" id="ProtNLM"/>
    </source>
</evidence>
<feature type="non-terminal residue" evidence="2">
    <location>
        <position position="150"/>
    </location>
</feature>
<evidence type="ECO:0000313" key="2">
    <source>
        <dbReference type="EMBL" id="GFC98939.1"/>
    </source>
</evidence>
<accession>A0A699SNC1</accession>
<reference evidence="2" key="1">
    <citation type="journal article" date="2019" name="Sci. Rep.">
        <title>Draft genome of Tanacetum cinerariifolium, the natural source of mosquito coil.</title>
        <authorList>
            <person name="Yamashiro T."/>
            <person name="Shiraishi A."/>
            <person name="Satake H."/>
            <person name="Nakayama K."/>
        </authorList>
    </citation>
    <scope>NUCLEOTIDE SEQUENCE</scope>
</reference>
<comment type="caution">
    <text evidence="2">The sequence shown here is derived from an EMBL/GenBank/DDBJ whole genome shotgun (WGS) entry which is preliminary data.</text>
</comment>
<sequence length="150" mass="17102">MEGDILFLERLLNEDPCQIPPMNPNQAKYSIEEPEHTFSIGYEHFNTNLVTKLDEVAESSIKNLVPIPREYEVTSDNESESNEPVKDDSLVFTTSTNLLFNYSNDFKSNKENVPIEESKDYSNPLFDDDEISSGELESHVESNFVESLSN</sequence>
<dbReference type="EMBL" id="BKCJ011175207">
    <property type="protein sequence ID" value="GFC98939.1"/>
    <property type="molecule type" value="Genomic_DNA"/>
</dbReference>
<name>A0A699SNC1_TANCI</name>
<organism evidence="2">
    <name type="scientific">Tanacetum cinerariifolium</name>
    <name type="common">Dalmatian daisy</name>
    <name type="synonym">Chrysanthemum cinerariifolium</name>
    <dbReference type="NCBI Taxonomy" id="118510"/>
    <lineage>
        <taxon>Eukaryota</taxon>
        <taxon>Viridiplantae</taxon>
        <taxon>Streptophyta</taxon>
        <taxon>Embryophyta</taxon>
        <taxon>Tracheophyta</taxon>
        <taxon>Spermatophyta</taxon>
        <taxon>Magnoliopsida</taxon>
        <taxon>eudicotyledons</taxon>
        <taxon>Gunneridae</taxon>
        <taxon>Pentapetalae</taxon>
        <taxon>asterids</taxon>
        <taxon>campanulids</taxon>
        <taxon>Asterales</taxon>
        <taxon>Asteraceae</taxon>
        <taxon>Asteroideae</taxon>
        <taxon>Anthemideae</taxon>
        <taxon>Anthemidinae</taxon>
        <taxon>Tanacetum</taxon>
    </lineage>
</organism>